<gene>
    <name evidence="3" type="ORF">DBRI00130_LOCUS42859</name>
</gene>
<dbReference type="AlphaFoldDB" id="A0A7S4W1N4"/>
<feature type="region of interest" description="Disordered" evidence="1">
    <location>
        <begin position="73"/>
        <end position="95"/>
    </location>
</feature>
<feature type="transmembrane region" description="Helical" evidence="2">
    <location>
        <begin position="49"/>
        <end position="70"/>
    </location>
</feature>
<keyword evidence="2" id="KW-0812">Transmembrane</keyword>
<feature type="region of interest" description="Disordered" evidence="1">
    <location>
        <begin position="1"/>
        <end position="34"/>
    </location>
</feature>
<evidence type="ECO:0000256" key="2">
    <source>
        <dbReference type="SAM" id="Phobius"/>
    </source>
</evidence>
<keyword evidence="2" id="KW-1133">Transmembrane helix</keyword>
<protein>
    <recommendedName>
        <fullName evidence="4">Beta propeller domain-containing protein</fullName>
    </recommendedName>
</protein>
<dbReference type="InterPro" id="IPR019198">
    <property type="entry name" value="Beta_propeller_containing"/>
</dbReference>
<accession>A0A7S4W1N4</accession>
<evidence type="ECO:0000313" key="3">
    <source>
        <dbReference type="EMBL" id="CAE4665789.1"/>
    </source>
</evidence>
<organism evidence="3">
    <name type="scientific">Ditylum brightwellii</name>
    <dbReference type="NCBI Taxonomy" id="49249"/>
    <lineage>
        <taxon>Eukaryota</taxon>
        <taxon>Sar</taxon>
        <taxon>Stramenopiles</taxon>
        <taxon>Ochrophyta</taxon>
        <taxon>Bacillariophyta</taxon>
        <taxon>Mediophyceae</taxon>
        <taxon>Lithodesmiophycidae</taxon>
        <taxon>Lithodesmiales</taxon>
        <taxon>Lithodesmiaceae</taxon>
        <taxon>Ditylum</taxon>
    </lineage>
</organism>
<reference evidence="3" key="1">
    <citation type="submission" date="2021-01" db="EMBL/GenBank/DDBJ databases">
        <authorList>
            <person name="Corre E."/>
            <person name="Pelletier E."/>
            <person name="Niang G."/>
            <person name="Scheremetjew M."/>
            <person name="Finn R."/>
            <person name="Kale V."/>
            <person name="Holt S."/>
            <person name="Cochrane G."/>
            <person name="Meng A."/>
            <person name="Brown T."/>
            <person name="Cohen L."/>
        </authorList>
    </citation>
    <scope>NUCLEOTIDE SEQUENCE</scope>
    <source>
        <strain evidence="3">GSO104</strain>
    </source>
</reference>
<evidence type="ECO:0008006" key="4">
    <source>
        <dbReference type="Google" id="ProtNLM"/>
    </source>
</evidence>
<feature type="region of interest" description="Disordered" evidence="1">
    <location>
        <begin position="252"/>
        <end position="292"/>
    </location>
</feature>
<feature type="compositionally biased region" description="Low complexity" evidence="1">
    <location>
        <begin position="264"/>
        <end position="278"/>
    </location>
</feature>
<name>A0A7S4W1N4_9STRA</name>
<sequence length="1051" mass="116904">MSDMDYGDTKSNDEFDMGNEDDVPKREPRKRRLSIMPLNKSIHESRKRIAVGMMIALFIVVVGSAVGVVFGTAGLSGSKGPKDDDTSAQSGGNKNNTVASAIFVQRLETTEQERLTEDEQKAFCGVIENNAAMALKSSENEGDYEAFCEVTDQKVVSGTRHHRGLRDSNQRRELEGALIDVTYSLEYRMDPTANGENGVDMDENNVPLLLTMFKDYMNDHLSKVTDNLNSAGVSVENIGEVQIIEVISTGIPEINPTDSSIENSTSLPTDSPTTSPIEDSADEEENDNAGTDFELSDTPAFYRSARNAPFPVQMAKFSSKIVDGYSSCIDLQDDVLTAARIQANAVIMQQAKNGDSMFPVMYEIAEVTNVADESVTESKEGNEGFETNNQVQGVNEADVIKSNGREIYAAYGDKIIALEANGGRILSETVMPKLESIGEGCNYVKPPIIIYEEPEEEAINIIATDPQEPDTTPEEETEKTVVPEPKIAAMPIYGDSKPIVRSLMLDGDRLTVAVESQRNWCSSENQPILSDYGRTHIRLYDVSDPTQLVLIGTRDLQGTYREARRIDSNAHFVSVTNVNTFSLLEPLYRWRQEYSGLNDTEYILMATEIATKQTDIFARKLLKEMAMNDLDCSNMARISMMETGSHTGDADELDSSYSDGILNGYAQVTTLDMQHEVSVTSDINGTENNLSVHASGIFLRTYSVEVYASQSTLVLFGTGYRWDFTSSSQTTYLCTFRLQDGTATPTAVGAVPGDLLDQFSIDHKGDYLRVASTESSTWGYFNHTDGDGNIFQRWRQETNNRITVLRFPDQSAESGEKNNTVLEEVGYIDGLGEPGERIFAVRYVGNLAYVVTFLQTDPFYTIDMSDAQNPKMVGELKISGFSNYLHPVDNESILAVGQEARDGRAVGLQVSMFNVSDPRNASLQARYTVEEDDDNWSSSEAQFEHKAFRYLARQQMLILPARISGEDTFDGFLIFDVNKTHIEPNFNITHTRSYQGCNYNAYLQARSIVINEQVTTFKGHTIKNHNLTTRDLIWDADLDKNLTKEDCVWYL</sequence>
<proteinExistence type="predicted"/>
<dbReference type="Pfam" id="PF09826">
    <property type="entry name" value="Beta_propel"/>
    <property type="match status" value="1"/>
</dbReference>
<dbReference type="EMBL" id="HBNS01059598">
    <property type="protein sequence ID" value="CAE4665789.1"/>
    <property type="molecule type" value="Transcribed_RNA"/>
</dbReference>
<evidence type="ECO:0000256" key="1">
    <source>
        <dbReference type="SAM" id="MobiDB-lite"/>
    </source>
</evidence>
<keyword evidence="2" id="KW-0472">Membrane</keyword>